<dbReference type="InterPro" id="IPR036871">
    <property type="entry name" value="PX_dom_sf"/>
</dbReference>
<dbReference type="Gene3D" id="3.30.1520.10">
    <property type="entry name" value="Phox-like domain"/>
    <property type="match status" value="1"/>
</dbReference>
<dbReference type="Proteomes" id="UP000828390">
    <property type="component" value="Unassembled WGS sequence"/>
</dbReference>
<organism evidence="2 3">
    <name type="scientific">Dreissena polymorpha</name>
    <name type="common">Zebra mussel</name>
    <name type="synonym">Mytilus polymorpha</name>
    <dbReference type="NCBI Taxonomy" id="45954"/>
    <lineage>
        <taxon>Eukaryota</taxon>
        <taxon>Metazoa</taxon>
        <taxon>Spiralia</taxon>
        <taxon>Lophotrochozoa</taxon>
        <taxon>Mollusca</taxon>
        <taxon>Bivalvia</taxon>
        <taxon>Autobranchia</taxon>
        <taxon>Heteroconchia</taxon>
        <taxon>Euheterodonta</taxon>
        <taxon>Imparidentia</taxon>
        <taxon>Neoheterodontei</taxon>
        <taxon>Myida</taxon>
        <taxon>Dreissenoidea</taxon>
        <taxon>Dreissenidae</taxon>
        <taxon>Dreissena</taxon>
    </lineage>
</organism>
<evidence type="ECO:0000313" key="2">
    <source>
        <dbReference type="EMBL" id="KAH3884521.1"/>
    </source>
</evidence>
<sequence>MNTKCFRQGNAVVCMARKYQEFYILEQKLKEFHGLERANVVPSAQMLYILVCPNVVSNGGLQSSGEEDFIDGKRDALEQYIQYYTHVLQKLLTLPYLKGSQLLYTFLTSDKAFDFGLDINIGKLKGKHLESFLQSFEKSIEAKAPTPG</sequence>
<proteinExistence type="predicted"/>
<gene>
    <name evidence="2" type="ORF">DPMN_008503</name>
</gene>
<reference evidence="2" key="1">
    <citation type="journal article" date="2019" name="bioRxiv">
        <title>The Genome of the Zebra Mussel, Dreissena polymorpha: A Resource for Invasive Species Research.</title>
        <authorList>
            <person name="McCartney M.A."/>
            <person name="Auch B."/>
            <person name="Kono T."/>
            <person name="Mallez S."/>
            <person name="Zhang Y."/>
            <person name="Obille A."/>
            <person name="Becker A."/>
            <person name="Abrahante J.E."/>
            <person name="Garbe J."/>
            <person name="Badalamenti J.P."/>
            <person name="Herman A."/>
            <person name="Mangelson H."/>
            <person name="Liachko I."/>
            <person name="Sullivan S."/>
            <person name="Sone E.D."/>
            <person name="Koren S."/>
            <person name="Silverstein K.A.T."/>
            <person name="Beckman K.B."/>
            <person name="Gohl D.M."/>
        </authorList>
    </citation>
    <scope>NUCLEOTIDE SEQUENCE</scope>
    <source>
        <strain evidence="2">Duluth1</strain>
        <tissue evidence="2">Whole animal</tissue>
    </source>
</reference>
<accession>A0A9D4RX09</accession>
<dbReference type="Pfam" id="PF00787">
    <property type="entry name" value="PX"/>
    <property type="match status" value="1"/>
</dbReference>
<feature type="domain" description="PX" evidence="1">
    <location>
        <begin position="1"/>
        <end position="114"/>
    </location>
</feature>
<keyword evidence="3" id="KW-1185">Reference proteome</keyword>
<dbReference type="InterPro" id="IPR001683">
    <property type="entry name" value="PX_dom"/>
</dbReference>
<dbReference type="EMBL" id="JAIWYP010000001">
    <property type="protein sequence ID" value="KAH3884521.1"/>
    <property type="molecule type" value="Genomic_DNA"/>
</dbReference>
<comment type="caution">
    <text evidence="2">The sequence shown here is derived from an EMBL/GenBank/DDBJ whole genome shotgun (WGS) entry which is preliminary data.</text>
</comment>
<name>A0A9D4RX09_DREPO</name>
<dbReference type="AlphaFoldDB" id="A0A9D4RX09"/>
<dbReference type="PROSITE" id="PS50195">
    <property type="entry name" value="PX"/>
    <property type="match status" value="1"/>
</dbReference>
<protein>
    <recommendedName>
        <fullName evidence="1">PX domain-containing protein</fullName>
    </recommendedName>
</protein>
<dbReference type="GO" id="GO:0035091">
    <property type="term" value="F:phosphatidylinositol binding"/>
    <property type="evidence" value="ECO:0007669"/>
    <property type="project" value="InterPro"/>
</dbReference>
<dbReference type="SUPFAM" id="SSF64268">
    <property type="entry name" value="PX domain"/>
    <property type="match status" value="1"/>
</dbReference>
<evidence type="ECO:0000259" key="1">
    <source>
        <dbReference type="PROSITE" id="PS50195"/>
    </source>
</evidence>
<evidence type="ECO:0000313" key="3">
    <source>
        <dbReference type="Proteomes" id="UP000828390"/>
    </source>
</evidence>
<reference evidence="2" key="2">
    <citation type="submission" date="2020-11" db="EMBL/GenBank/DDBJ databases">
        <authorList>
            <person name="McCartney M.A."/>
            <person name="Auch B."/>
            <person name="Kono T."/>
            <person name="Mallez S."/>
            <person name="Becker A."/>
            <person name="Gohl D.M."/>
            <person name="Silverstein K.A.T."/>
            <person name="Koren S."/>
            <person name="Bechman K.B."/>
            <person name="Herman A."/>
            <person name="Abrahante J.E."/>
            <person name="Garbe J."/>
        </authorList>
    </citation>
    <scope>NUCLEOTIDE SEQUENCE</scope>
    <source>
        <strain evidence="2">Duluth1</strain>
        <tissue evidence="2">Whole animal</tissue>
    </source>
</reference>